<dbReference type="InterPro" id="IPR006657">
    <property type="entry name" value="MoPterin_dinucl-bd_dom"/>
</dbReference>
<evidence type="ECO:0000313" key="6">
    <source>
        <dbReference type="EMBL" id="MCX2980577.1"/>
    </source>
</evidence>
<dbReference type="SMART" id="SM00926">
    <property type="entry name" value="Molybdop_Fe4S4"/>
    <property type="match status" value="1"/>
</dbReference>
<evidence type="ECO:0000256" key="1">
    <source>
        <dbReference type="ARBA" id="ARBA00010312"/>
    </source>
</evidence>
<evidence type="ECO:0000259" key="5">
    <source>
        <dbReference type="PROSITE" id="PS51669"/>
    </source>
</evidence>
<dbReference type="Proteomes" id="UP001143362">
    <property type="component" value="Unassembled WGS sequence"/>
</dbReference>
<dbReference type="PANTHER" id="PTHR43742:SF2">
    <property type="entry name" value="ASSIMILATORY NITRATE REDUCTASE CATALYTIC SUBUNIT"/>
    <property type="match status" value="1"/>
</dbReference>
<dbReference type="Gene3D" id="3.40.228.10">
    <property type="entry name" value="Dimethylsulfoxide Reductase, domain 2"/>
    <property type="match status" value="1"/>
</dbReference>
<comment type="caution">
    <text evidence="6">The sequence shown here is derived from an EMBL/GenBank/DDBJ whole genome shotgun (WGS) entry which is preliminary data.</text>
</comment>
<evidence type="ECO:0000313" key="7">
    <source>
        <dbReference type="Proteomes" id="UP001143362"/>
    </source>
</evidence>
<dbReference type="SUPFAM" id="SSF50692">
    <property type="entry name" value="ADC-like"/>
    <property type="match status" value="1"/>
</dbReference>
<dbReference type="InterPro" id="IPR050612">
    <property type="entry name" value="Prok_Mopterin_Oxidored"/>
</dbReference>
<evidence type="ECO:0000256" key="4">
    <source>
        <dbReference type="ARBA" id="ARBA00023014"/>
    </source>
</evidence>
<dbReference type="EMBL" id="SHNN01000001">
    <property type="protein sequence ID" value="MCX2980577.1"/>
    <property type="molecule type" value="Genomic_DNA"/>
</dbReference>
<dbReference type="Gene3D" id="3.40.50.740">
    <property type="match status" value="1"/>
</dbReference>
<dbReference type="InterPro" id="IPR006963">
    <property type="entry name" value="Mopterin_OxRdtase_4Fe-4S_dom"/>
</dbReference>
<dbReference type="InterPro" id="IPR009010">
    <property type="entry name" value="Asp_de-COase-like_dom_sf"/>
</dbReference>
<reference evidence="6" key="1">
    <citation type="submission" date="2019-02" db="EMBL/GenBank/DDBJ databases">
        <authorList>
            <person name="Li S.-H."/>
        </authorList>
    </citation>
    <scope>NUCLEOTIDE SEQUENCE</scope>
    <source>
        <strain evidence="6">IMCC14734</strain>
    </source>
</reference>
<sequence length="723" mass="79740">MTETRLTFCSLCESFCGLEVDVKDNRIADIRPDPEHVVSNGYVCVKGTRFDSVQHSPDRIIEPMKRTGDKWEAISWEQALDEIAEKIRSIIDRDGPQAFGNFVGAPGGANLMSPIFRGEFYKGIGSSRMYGTGSCDTTNKFRVNGDMYGSAMRLAYPDVDHTQFMMILGANPNVSGNTLYHLPRSRDRFAGIIERGGRVVWINPRRVESARTGEHFFIRPDTDVFFLAAFCNEIFRRDALDHELIARTMKNVDDLKEAVADWTPERQAEVTGITADALLELVDAYLAADGAALNMATGVNQGRSGTLCYWLLESISAITGNFDRRGGNLIGEGIIDFALQAKDDPVLKLGFHRSDDLPTVSGQQPAAMLADDILSGEVRGLFVEASNPMLAVPNPGNRLEHALGELELLVSIDWFRNETGNLAHYILPAATWMERPGMPYALQSFVGCTPTPYLYAADKVLDPPPGVREEWWIYTRLADKFGVTLMGSPMFSGILKLAARLTGTRLGFINVPKMLISGMLKQSGQPNFKSMLKDHPHGLRLPDNPGNNFLGTDRVLTDDALVDLGPPDFVAAFKERVEPLFDDERANLDKMKLIGKREIKRMNTSSANSPRLVKDKTNYAYISPVDAQRLGLAERDYVDVSSPLDSITLPVRITDEMMPGVVAIPQCWGHQKADGLPHAQQHPGVNSNFLAGDGYANVEKLSGMAHLSGIPVDMVRSDRIASA</sequence>
<keyword evidence="7" id="KW-1185">Reference proteome</keyword>
<dbReference type="RefSeq" id="WP_279244551.1">
    <property type="nucleotide sequence ID" value="NZ_SHNN01000001.1"/>
</dbReference>
<protein>
    <recommendedName>
        <fullName evidence="5">4Fe-4S Mo/W bis-MGD-type domain-containing protein</fullName>
    </recommendedName>
</protein>
<evidence type="ECO:0000256" key="2">
    <source>
        <dbReference type="ARBA" id="ARBA00022723"/>
    </source>
</evidence>
<gene>
    <name evidence="6" type="ORF">EYC98_06775</name>
</gene>
<proteinExistence type="inferred from homology"/>
<dbReference type="PANTHER" id="PTHR43742">
    <property type="entry name" value="TRIMETHYLAMINE-N-OXIDE REDUCTASE"/>
    <property type="match status" value="1"/>
</dbReference>
<dbReference type="Pfam" id="PF00384">
    <property type="entry name" value="Molybdopterin"/>
    <property type="match status" value="1"/>
</dbReference>
<dbReference type="SUPFAM" id="SSF53706">
    <property type="entry name" value="Formate dehydrogenase/DMSO reductase, domains 1-3"/>
    <property type="match status" value="1"/>
</dbReference>
<keyword evidence="2" id="KW-0479">Metal-binding</keyword>
<keyword evidence="4" id="KW-0411">Iron-sulfur</keyword>
<dbReference type="Gene3D" id="2.40.40.20">
    <property type="match status" value="1"/>
</dbReference>
<accession>A0ABT3TE43</accession>
<keyword evidence="3" id="KW-0408">Iron</keyword>
<organism evidence="6 7">
    <name type="scientific">Candidatus Litorirhabdus singularis</name>
    <dbReference type="NCBI Taxonomy" id="2518993"/>
    <lineage>
        <taxon>Bacteria</taxon>
        <taxon>Pseudomonadati</taxon>
        <taxon>Pseudomonadota</taxon>
        <taxon>Gammaproteobacteria</taxon>
        <taxon>Cellvibrionales</taxon>
        <taxon>Halieaceae</taxon>
        <taxon>Candidatus Litorirhabdus</taxon>
    </lineage>
</organism>
<dbReference type="Gene3D" id="2.20.25.90">
    <property type="entry name" value="ADC-like domains"/>
    <property type="match status" value="1"/>
</dbReference>
<comment type="similarity">
    <text evidence="1">Belongs to the prokaryotic molybdopterin-containing oxidoreductase family.</text>
</comment>
<dbReference type="InterPro" id="IPR006656">
    <property type="entry name" value="Mopterin_OxRdtase"/>
</dbReference>
<name>A0ABT3TE43_9GAMM</name>
<feature type="domain" description="4Fe-4S Mo/W bis-MGD-type" evidence="5">
    <location>
        <begin position="1"/>
        <end position="58"/>
    </location>
</feature>
<dbReference type="PROSITE" id="PS51669">
    <property type="entry name" value="4FE4S_MOW_BIS_MGD"/>
    <property type="match status" value="1"/>
</dbReference>
<dbReference type="Pfam" id="PF04879">
    <property type="entry name" value="Molybdop_Fe4S4"/>
    <property type="match status" value="1"/>
</dbReference>
<dbReference type="Pfam" id="PF01568">
    <property type="entry name" value="Molydop_binding"/>
    <property type="match status" value="1"/>
</dbReference>
<evidence type="ECO:0000256" key="3">
    <source>
        <dbReference type="ARBA" id="ARBA00023004"/>
    </source>
</evidence>